<dbReference type="Pfam" id="PF22895">
    <property type="entry name" value="DUF7024"/>
    <property type="match status" value="1"/>
</dbReference>
<keyword evidence="3" id="KW-0808">Transferase</keyword>
<keyword evidence="1" id="KW-0472">Membrane</keyword>
<sequence length="765" mass="83338">MTIDVDFQKKNNSVVFENTTLTQHLLSDWKWVLIGAFFSFEAASVIMLGWPAGIVPDIRLPYVFAGDGLLIQWLAQRAIEGWVFTNPRSGFPFGSSLYDYPNSDSGSLVILKVIGALTHSGFSSVDLYLLLSFPAAFVVAFIVFRSFGIKKSYSAMSAILFTFAPFHFSRLFYGHDFYTWYFGIPLFFFYGKNLFFLGKTHWDLNKPGRYIPFICVAAILSSFGVYYAFFGMIVLVICGLMATSRNRSFRPLINAVLFCCAIGAGVLINLLPNIGDRFVHGKNPEVATRYAFESEMYALKTMHLLLPQPDHRIAALASFTKTYDGTFPLSNTTSSLGIVGTVGFFAIILAAGAALSGRSVNPKLGLTSVVVLSLLLISTVGGFNVLFAIFVTPLIRGWDRISIFIEFGAVLAFALLINGSTRVNGNSGKSTLRPAIVAGCITIIGLWDQTPATYRPMVDAAFQAALIDKTFVEQIEATMPPGSAIYQLPYIAFPESAPVVQLGVYQPGTAFFNSEKLRWSFGGMAGREGDLFYRALSKESPEKQLEVIEKLGFSGIYIDRRGYSDRGESIIARFTGLLGSGPALVRSDGVVVFFKLPNHAALPDEGMTAEQLMSRAGYAVDRFGIRSNATLADGIDFSAAAQIPNFVAGLQGLSVAEQQGRWSDANLARSVVISFTKPLPDHFILELSGVPFGPNTGKKLKLIVGSVEKEIDMPAPFDAHVPIDLKGEKVTSLELIPPMPTSPGELGMGPDARLLGVALKTLKIK</sequence>
<evidence type="ECO:0000313" key="3">
    <source>
        <dbReference type="EMBL" id="MFK4444464.1"/>
    </source>
</evidence>
<dbReference type="InterPro" id="IPR054288">
    <property type="entry name" value="DUF7024"/>
</dbReference>
<feature type="transmembrane region" description="Helical" evidence="1">
    <location>
        <begin position="401"/>
        <end position="419"/>
    </location>
</feature>
<feature type="transmembrane region" description="Helical" evidence="1">
    <location>
        <begin position="336"/>
        <end position="357"/>
    </location>
</feature>
<comment type="caution">
    <text evidence="3">The sequence shown here is derived from an EMBL/GenBank/DDBJ whole genome shotgun (WGS) entry which is preliminary data.</text>
</comment>
<feature type="transmembrane region" description="Helical" evidence="1">
    <location>
        <begin position="252"/>
        <end position="271"/>
    </location>
</feature>
<dbReference type="RefSeq" id="WP_404609571.1">
    <property type="nucleotide sequence ID" value="NZ_JBIYDN010000014.1"/>
</dbReference>
<gene>
    <name evidence="3" type="ORF">ABH943_004486</name>
</gene>
<feature type="transmembrane region" description="Helical" evidence="1">
    <location>
        <begin position="180"/>
        <end position="198"/>
    </location>
</feature>
<dbReference type="Proteomes" id="UP001620514">
    <property type="component" value="Unassembled WGS sequence"/>
</dbReference>
<dbReference type="EC" id="2.7.8.20" evidence="3"/>
<keyword evidence="1" id="KW-1133">Transmembrane helix</keyword>
<organism evidence="3 4">
    <name type="scientific">Caballeronia udeis</name>
    <dbReference type="NCBI Taxonomy" id="1232866"/>
    <lineage>
        <taxon>Bacteria</taxon>
        <taxon>Pseudomonadati</taxon>
        <taxon>Pseudomonadota</taxon>
        <taxon>Betaproteobacteria</taxon>
        <taxon>Burkholderiales</taxon>
        <taxon>Burkholderiaceae</taxon>
        <taxon>Caballeronia</taxon>
    </lineage>
</organism>
<keyword evidence="4" id="KW-1185">Reference proteome</keyword>
<feature type="transmembrane region" description="Helical" evidence="1">
    <location>
        <begin position="210"/>
        <end position="240"/>
    </location>
</feature>
<proteinExistence type="predicted"/>
<dbReference type="EMBL" id="JBIYDN010000014">
    <property type="protein sequence ID" value="MFK4444464.1"/>
    <property type="molecule type" value="Genomic_DNA"/>
</dbReference>
<evidence type="ECO:0000259" key="2">
    <source>
        <dbReference type="Pfam" id="PF22895"/>
    </source>
</evidence>
<feature type="domain" description="DUF7024" evidence="2">
    <location>
        <begin position="632"/>
        <end position="764"/>
    </location>
</feature>
<reference evidence="3 4" key="2">
    <citation type="submission" date="2024-11" db="EMBL/GenBank/DDBJ databases">
        <title>Using genomics to understand microbial adaptation to soil warming.</title>
        <authorList>
            <person name="Deangelis K.M. PhD."/>
        </authorList>
    </citation>
    <scope>NUCLEOTIDE SEQUENCE [LARGE SCALE GENOMIC DNA]</scope>
    <source>
        <strain evidence="3 4">GAS97</strain>
    </source>
</reference>
<keyword evidence="1" id="KW-0812">Transmembrane</keyword>
<reference evidence="3 4" key="1">
    <citation type="submission" date="2024-10" db="EMBL/GenBank/DDBJ databases">
        <authorList>
            <person name="Deangelis K."/>
            <person name="Huntemann M."/>
            <person name="Clum A."/>
            <person name="Wang J."/>
            <person name="Palaniappan K."/>
            <person name="Ritter S."/>
            <person name="Chen I.-M."/>
            <person name="Stamatis D."/>
            <person name="Reddy T."/>
            <person name="O'Malley R."/>
            <person name="Daum C."/>
            <person name="Ng V."/>
            <person name="Ivanova N."/>
            <person name="Kyrpides N."/>
            <person name="Woyke T."/>
        </authorList>
    </citation>
    <scope>NUCLEOTIDE SEQUENCE [LARGE SCALE GENOMIC DNA]</scope>
    <source>
        <strain evidence="3 4">GAS97</strain>
    </source>
</reference>
<name>A0ABW8MM67_9BURK</name>
<feature type="transmembrane region" description="Helical" evidence="1">
    <location>
        <begin position="127"/>
        <end position="147"/>
    </location>
</feature>
<feature type="transmembrane region" description="Helical" evidence="1">
    <location>
        <begin position="431"/>
        <end position="447"/>
    </location>
</feature>
<accession>A0ABW8MM67</accession>
<feature type="transmembrane region" description="Helical" evidence="1">
    <location>
        <begin position="369"/>
        <end position="395"/>
    </location>
</feature>
<feature type="transmembrane region" description="Helical" evidence="1">
    <location>
        <begin position="31"/>
        <end position="50"/>
    </location>
</feature>
<dbReference type="GO" id="GO:0008960">
    <property type="term" value="F:phosphatidylglycerol-membrane-oligosaccharide glycerophosphotransferase activity"/>
    <property type="evidence" value="ECO:0007669"/>
    <property type="project" value="UniProtKB-EC"/>
</dbReference>
<protein>
    <submittedName>
        <fullName evidence="3">Phosphoglycerol transferase</fullName>
        <ecNumber evidence="3">2.7.8.20</ecNumber>
    </submittedName>
</protein>
<evidence type="ECO:0000256" key="1">
    <source>
        <dbReference type="SAM" id="Phobius"/>
    </source>
</evidence>
<evidence type="ECO:0000313" key="4">
    <source>
        <dbReference type="Proteomes" id="UP001620514"/>
    </source>
</evidence>